<dbReference type="GO" id="GO:0006506">
    <property type="term" value="P:GPI anchor biosynthetic process"/>
    <property type="evidence" value="ECO:0007669"/>
    <property type="project" value="InterPro"/>
</dbReference>
<dbReference type="EMBL" id="BTRK01000002">
    <property type="protein sequence ID" value="GMR34406.1"/>
    <property type="molecule type" value="Genomic_DNA"/>
</dbReference>
<keyword evidence="3" id="KW-1185">Reference proteome</keyword>
<evidence type="ECO:0008006" key="4">
    <source>
        <dbReference type="Google" id="ProtNLM"/>
    </source>
</evidence>
<organism evidence="2 3">
    <name type="scientific">Pristionchus mayeri</name>
    <dbReference type="NCBI Taxonomy" id="1317129"/>
    <lineage>
        <taxon>Eukaryota</taxon>
        <taxon>Metazoa</taxon>
        <taxon>Ecdysozoa</taxon>
        <taxon>Nematoda</taxon>
        <taxon>Chromadorea</taxon>
        <taxon>Rhabditida</taxon>
        <taxon>Rhabditina</taxon>
        <taxon>Diplogasteromorpha</taxon>
        <taxon>Diplogasteroidea</taxon>
        <taxon>Neodiplogasteridae</taxon>
        <taxon>Pristionchus</taxon>
    </lineage>
</organism>
<keyword evidence="1" id="KW-0812">Transmembrane</keyword>
<accession>A0AAN4Z8I5</accession>
<keyword evidence="1" id="KW-1133">Transmembrane helix</keyword>
<sequence>IEQLRSERWNVVDINKDKQFNTSTLSQRIAKETADYWKCLNLTRESEARYTLLLEDDIFVHARFRSMCNTLIYQMDRMATNVDYAKLYHINRLRHISSLPQIIAVALLFSALIHWFLAPRPIFTLIGYLLLLIHLNNQGNMFAADFRFALTDSVYLTMSESCCTPAVLFRTSSIARLVDALSAEKSFAGHAKDHILDESYFMGRETDFNLVS</sequence>
<dbReference type="Proteomes" id="UP001328107">
    <property type="component" value="Unassembled WGS sequence"/>
</dbReference>
<dbReference type="PANTHER" id="PTHR31410:SF1">
    <property type="entry name" value="POST-GPI ATTACHMENT TO PROTEINS FACTOR 4"/>
    <property type="match status" value="1"/>
</dbReference>
<feature type="transmembrane region" description="Helical" evidence="1">
    <location>
        <begin position="96"/>
        <end position="116"/>
    </location>
</feature>
<dbReference type="PANTHER" id="PTHR31410">
    <property type="entry name" value="TRANSMEMBRANE PROTEIN 246"/>
    <property type="match status" value="1"/>
</dbReference>
<gene>
    <name evidence="2" type="ORF">PMAYCL1PPCAC_04601</name>
</gene>
<feature type="non-terminal residue" evidence="2">
    <location>
        <position position="1"/>
    </location>
</feature>
<dbReference type="AlphaFoldDB" id="A0AAN4Z8I5"/>
<dbReference type="GO" id="GO:0016757">
    <property type="term" value="F:glycosyltransferase activity"/>
    <property type="evidence" value="ECO:0007669"/>
    <property type="project" value="InterPro"/>
</dbReference>
<dbReference type="InterPro" id="IPR029675">
    <property type="entry name" value="PGAP4"/>
</dbReference>
<evidence type="ECO:0000256" key="1">
    <source>
        <dbReference type="SAM" id="Phobius"/>
    </source>
</evidence>
<keyword evidence="1" id="KW-0472">Membrane</keyword>
<feature type="non-terminal residue" evidence="2">
    <location>
        <position position="212"/>
    </location>
</feature>
<reference evidence="3" key="1">
    <citation type="submission" date="2022-10" db="EMBL/GenBank/DDBJ databases">
        <title>Genome assembly of Pristionchus species.</title>
        <authorList>
            <person name="Yoshida K."/>
            <person name="Sommer R.J."/>
        </authorList>
    </citation>
    <scope>NUCLEOTIDE SEQUENCE [LARGE SCALE GENOMIC DNA]</scope>
    <source>
        <strain evidence="3">RS5460</strain>
    </source>
</reference>
<dbReference type="GO" id="GO:0000139">
    <property type="term" value="C:Golgi membrane"/>
    <property type="evidence" value="ECO:0007669"/>
    <property type="project" value="InterPro"/>
</dbReference>
<evidence type="ECO:0000313" key="2">
    <source>
        <dbReference type="EMBL" id="GMR34406.1"/>
    </source>
</evidence>
<proteinExistence type="predicted"/>
<comment type="caution">
    <text evidence="2">The sequence shown here is derived from an EMBL/GenBank/DDBJ whole genome shotgun (WGS) entry which is preliminary data.</text>
</comment>
<protein>
    <recommendedName>
        <fullName evidence="4">Glycosyltransferase</fullName>
    </recommendedName>
</protein>
<name>A0AAN4Z8I5_9BILA</name>
<evidence type="ECO:0000313" key="3">
    <source>
        <dbReference type="Proteomes" id="UP001328107"/>
    </source>
</evidence>